<evidence type="ECO:0000313" key="1">
    <source>
        <dbReference type="EMBL" id="ESK55255.1"/>
    </source>
</evidence>
<organism evidence="1 2">
    <name type="scientific">Acinetobacter tjernbergiae DSM 14971 = CIP 107465</name>
    <dbReference type="NCBI Taxonomy" id="1120928"/>
    <lineage>
        <taxon>Bacteria</taxon>
        <taxon>Pseudomonadati</taxon>
        <taxon>Pseudomonadota</taxon>
        <taxon>Gammaproteobacteria</taxon>
        <taxon>Moraxellales</taxon>
        <taxon>Moraxellaceae</taxon>
        <taxon>Acinetobacter</taxon>
    </lineage>
</organism>
<dbReference type="PATRIC" id="fig|1120928.5.peg.2071"/>
<dbReference type="OrthoDB" id="6699179at2"/>
<gene>
    <name evidence="1" type="ORF">F990_02044</name>
</gene>
<dbReference type="EMBL" id="AYEV01000019">
    <property type="protein sequence ID" value="ESK55255.1"/>
    <property type="molecule type" value="Genomic_DNA"/>
</dbReference>
<dbReference type="AlphaFoldDB" id="V2V2V6"/>
<protein>
    <submittedName>
        <fullName evidence="1">Uncharacterized protein</fullName>
    </submittedName>
</protein>
<proteinExistence type="predicted"/>
<dbReference type="Proteomes" id="UP000017404">
    <property type="component" value="Unassembled WGS sequence"/>
</dbReference>
<comment type="caution">
    <text evidence="1">The sequence shown here is derived from an EMBL/GenBank/DDBJ whole genome shotgun (WGS) entry which is preliminary data.</text>
</comment>
<evidence type="ECO:0000313" key="2">
    <source>
        <dbReference type="Proteomes" id="UP000017404"/>
    </source>
</evidence>
<name>V2V2V6_9GAMM</name>
<keyword evidence="2" id="KW-1185">Reference proteome</keyword>
<sequence length="252" mass="29638">MIHEVEENKMTSLTDLKNLITEAYQLFSSYLMGDQFEVCHGTCCLQTADGELLKRLPVAQLNCRLIYEYLDAAESMDKFALAQQIKHLLPKILELLIQGENLSHSTEIILNKCYFNLENAWETKEIQFMQKFALAFFQYKAIYFDENYSLDEYITMFHLAGLDIQPLLDEWVLLLTHHSALINLANMLNYWFYNGIYNNSFADHKLKQIMYVWIKNSEHQNIILDQFLYALEQNSLTPQQIETINSASYHLY</sequence>
<dbReference type="eggNOG" id="ENOG5032Y9P">
    <property type="taxonomic scope" value="Bacteria"/>
</dbReference>
<dbReference type="STRING" id="202955.GCA_000759995_00390"/>
<reference evidence="1 2" key="1">
    <citation type="submission" date="2013-10" db="EMBL/GenBank/DDBJ databases">
        <title>The Genome Sequence of Acinetobacter tjernbergiae CIP107465.</title>
        <authorList>
            <consortium name="The Broad Institute Genomics Platform"/>
            <consortium name="The Broad Institute Genome Sequencing Center for Infectious Disease"/>
            <person name="Cerqueira G."/>
            <person name="Feldgarden M."/>
            <person name="Courvalin P."/>
            <person name="Grillot-Courvalin C."/>
            <person name="Clermont D."/>
            <person name="Rocha E."/>
            <person name="Yoon E.-J."/>
            <person name="Nemec A."/>
            <person name="Young S.K."/>
            <person name="Zeng Q."/>
            <person name="Gargeya S."/>
            <person name="Fitzgerald M."/>
            <person name="Abouelleil A."/>
            <person name="Alvarado L."/>
            <person name="Berlin A.M."/>
            <person name="Chapman S.B."/>
            <person name="Gainer-Dewar J."/>
            <person name="Goldberg J."/>
            <person name="Gnerre S."/>
            <person name="Griggs A."/>
            <person name="Gujja S."/>
            <person name="Hansen M."/>
            <person name="Howarth C."/>
            <person name="Imamovic A."/>
            <person name="Ireland A."/>
            <person name="Larimer J."/>
            <person name="McCowan C."/>
            <person name="Murphy C."/>
            <person name="Pearson M."/>
            <person name="Poon T.W."/>
            <person name="Priest M."/>
            <person name="Roberts A."/>
            <person name="Saif S."/>
            <person name="Shea T."/>
            <person name="Sykes S."/>
            <person name="Wortman J."/>
            <person name="Nusbaum C."/>
            <person name="Birren B."/>
        </authorList>
    </citation>
    <scope>NUCLEOTIDE SEQUENCE [LARGE SCALE GENOMIC DNA]</scope>
    <source>
        <strain evidence="1 2">CIP 107465</strain>
    </source>
</reference>
<accession>V2V2V6</accession>